<organism evidence="2 3">
    <name type="scientific">Maribrevibacterium harenarium</name>
    <dbReference type="NCBI Taxonomy" id="2589817"/>
    <lineage>
        <taxon>Bacteria</taxon>
        <taxon>Pseudomonadati</taxon>
        <taxon>Pseudomonadota</taxon>
        <taxon>Gammaproteobacteria</taxon>
        <taxon>Oceanospirillales</taxon>
        <taxon>Oceanospirillaceae</taxon>
        <taxon>Maribrevibacterium</taxon>
    </lineage>
</organism>
<protein>
    <submittedName>
        <fullName evidence="2">ROK family transcriptional regulator</fullName>
    </submittedName>
</protein>
<gene>
    <name evidence="2" type="ORF">FJM67_11935</name>
</gene>
<sequence>MSEHYLVKSFIERNSSVPKHSAHKPSSLAVNTDRAFVACLREHRALSRAAIATQTGISKPTVSESAQRLLARELITECAVKDTQTSKRPAVLYEVNKDRGISIAIVLEENRSQLCATDLQGNIRLLESKAFPKGRSVAQFSDDLVEFIHSTIEQTGLSLLAIGLSIADPVHPRTGRVVPMPHSPFPTAQHIDFIELLTSKFQCSLTIDNDVNWATLHEQQTTGLNNFLYVFMGRGIGCGLYFDQTLIRGHNGMAGEIGYLTLHNGQNLLESVYTEAFYELAKNQPEQVHQSDLADIVKALRSVCEITAPQTIVLGGELSQNECFNQTLITTAQAFLPNTSIKTSYSPEAASLHGTAHAAHALALISLGLLDELSASSLLGFYNMIQVKDAV</sequence>
<dbReference type="Proteomes" id="UP000315901">
    <property type="component" value="Unassembled WGS sequence"/>
</dbReference>
<dbReference type="InterPro" id="IPR043129">
    <property type="entry name" value="ATPase_NBD"/>
</dbReference>
<evidence type="ECO:0000256" key="1">
    <source>
        <dbReference type="ARBA" id="ARBA00006479"/>
    </source>
</evidence>
<comment type="similarity">
    <text evidence="1">Belongs to the ROK (NagC/XylR) family.</text>
</comment>
<proteinExistence type="inferred from homology"/>
<dbReference type="InterPro" id="IPR036388">
    <property type="entry name" value="WH-like_DNA-bd_sf"/>
</dbReference>
<evidence type="ECO:0000313" key="2">
    <source>
        <dbReference type="EMBL" id="TPE49501.1"/>
    </source>
</evidence>
<dbReference type="CDD" id="cd23763">
    <property type="entry name" value="ASKHA_ATPase_ROK"/>
    <property type="match status" value="1"/>
</dbReference>
<reference evidence="2 3" key="1">
    <citation type="submission" date="2019-06" db="EMBL/GenBank/DDBJ databases">
        <title>A novel bacterium of genus Marinomonas, isolated from coastal sand.</title>
        <authorList>
            <person name="Huang H."/>
            <person name="Mo K."/>
            <person name="Hu Y."/>
        </authorList>
    </citation>
    <scope>NUCLEOTIDE SEQUENCE [LARGE SCALE GENOMIC DNA]</scope>
    <source>
        <strain evidence="2 3">HB171799</strain>
    </source>
</reference>
<dbReference type="OrthoDB" id="9810372at2"/>
<dbReference type="PANTHER" id="PTHR18964:SF149">
    <property type="entry name" value="BIFUNCTIONAL UDP-N-ACETYLGLUCOSAMINE 2-EPIMERASE_N-ACETYLMANNOSAMINE KINASE"/>
    <property type="match status" value="1"/>
</dbReference>
<dbReference type="Gene3D" id="1.10.10.10">
    <property type="entry name" value="Winged helix-like DNA-binding domain superfamily/Winged helix DNA-binding domain"/>
    <property type="match status" value="1"/>
</dbReference>
<dbReference type="AlphaFoldDB" id="A0A501WR81"/>
<comment type="caution">
    <text evidence="2">The sequence shown here is derived from an EMBL/GenBank/DDBJ whole genome shotgun (WGS) entry which is preliminary data.</text>
</comment>
<dbReference type="PANTHER" id="PTHR18964">
    <property type="entry name" value="ROK (REPRESSOR, ORF, KINASE) FAMILY"/>
    <property type="match status" value="1"/>
</dbReference>
<dbReference type="SUPFAM" id="SSF46785">
    <property type="entry name" value="Winged helix' DNA-binding domain"/>
    <property type="match status" value="1"/>
</dbReference>
<dbReference type="InterPro" id="IPR036390">
    <property type="entry name" value="WH_DNA-bd_sf"/>
</dbReference>
<dbReference type="Gene3D" id="3.30.420.40">
    <property type="match status" value="3"/>
</dbReference>
<name>A0A501WR81_9GAMM</name>
<accession>A0A501WR81</accession>
<dbReference type="SUPFAM" id="SSF53067">
    <property type="entry name" value="Actin-like ATPase domain"/>
    <property type="match status" value="1"/>
</dbReference>
<dbReference type="InterPro" id="IPR000600">
    <property type="entry name" value="ROK"/>
</dbReference>
<evidence type="ECO:0000313" key="3">
    <source>
        <dbReference type="Proteomes" id="UP000315901"/>
    </source>
</evidence>
<dbReference type="Pfam" id="PF00480">
    <property type="entry name" value="ROK"/>
    <property type="match status" value="1"/>
</dbReference>
<dbReference type="EMBL" id="VFRR01000024">
    <property type="protein sequence ID" value="TPE49501.1"/>
    <property type="molecule type" value="Genomic_DNA"/>
</dbReference>
<keyword evidence="3" id="KW-1185">Reference proteome</keyword>